<organism evidence="1 2">
    <name type="scientific">Pisolithus tinctorius Marx 270</name>
    <dbReference type="NCBI Taxonomy" id="870435"/>
    <lineage>
        <taxon>Eukaryota</taxon>
        <taxon>Fungi</taxon>
        <taxon>Dikarya</taxon>
        <taxon>Basidiomycota</taxon>
        <taxon>Agaricomycotina</taxon>
        <taxon>Agaricomycetes</taxon>
        <taxon>Agaricomycetidae</taxon>
        <taxon>Boletales</taxon>
        <taxon>Sclerodermatineae</taxon>
        <taxon>Pisolithaceae</taxon>
        <taxon>Pisolithus</taxon>
    </lineage>
</organism>
<dbReference type="EMBL" id="KN831962">
    <property type="protein sequence ID" value="KIO06680.1"/>
    <property type="molecule type" value="Genomic_DNA"/>
</dbReference>
<dbReference type="HOGENOM" id="CLU_1305294_0_0_1"/>
<dbReference type="OrthoDB" id="9991317at2759"/>
<evidence type="ECO:0000313" key="1">
    <source>
        <dbReference type="EMBL" id="KIO06680.1"/>
    </source>
</evidence>
<sequence length="211" mass="23899">MKFGSNFQFPRLPHFPSTAPTLASTALLQGSFTDYHTPAFGLLPQMLMDCTNYVQKTNGGSSRDHLPRPDTVIALSIKEFGIREDSSFASSLRTYFLRRGAMVDLEEAIDLNREALDLRPRRHPDRSTSLHDLTACLSERYDTLGAMVDLERAIRVARAAFKPSPTEPRAPCYNLRLLANCLRDRSRAQRSICDLDEVIELRRAAWSWHCA</sequence>
<accession>A0A0C3P0P7</accession>
<evidence type="ECO:0000313" key="2">
    <source>
        <dbReference type="Proteomes" id="UP000054217"/>
    </source>
</evidence>
<dbReference type="Gene3D" id="1.25.40.10">
    <property type="entry name" value="Tetratricopeptide repeat domain"/>
    <property type="match status" value="1"/>
</dbReference>
<reference evidence="1 2" key="1">
    <citation type="submission" date="2014-04" db="EMBL/GenBank/DDBJ databases">
        <authorList>
            <consortium name="DOE Joint Genome Institute"/>
            <person name="Kuo A."/>
            <person name="Kohler A."/>
            <person name="Costa M.D."/>
            <person name="Nagy L.G."/>
            <person name="Floudas D."/>
            <person name="Copeland A."/>
            <person name="Barry K.W."/>
            <person name="Cichocki N."/>
            <person name="Veneault-Fourrey C."/>
            <person name="LaButti K."/>
            <person name="Lindquist E.A."/>
            <person name="Lipzen A."/>
            <person name="Lundell T."/>
            <person name="Morin E."/>
            <person name="Murat C."/>
            <person name="Sun H."/>
            <person name="Tunlid A."/>
            <person name="Henrissat B."/>
            <person name="Grigoriev I.V."/>
            <person name="Hibbett D.S."/>
            <person name="Martin F."/>
            <person name="Nordberg H.P."/>
            <person name="Cantor M.N."/>
            <person name="Hua S.X."/>
        </authorList>
    </citation>
    <scope>NUCLEOTIDE SEQUENCE [LARGE SCALE GENOMIC DNA]</scope>
    <source>
        <strain evidence="1 2">Marx 270</strain>
    </source>
</reference>
<dbReference type="AlphaFoldDB" id="A0A0C3P0P7"/>
<keyword evidence="2" id="KW-1185">Reference proteome</keyword>
<gene>
    <name evidence="1" type="ORF">M404DRAFT_24385</name>
</gene>
<name>A0A0C3P0P7_PISTI</name>
<protein>
    <submittedName>
        <fullName evidence="1">Uncharacterized protein</fullName>
    </submittedName>
</protein>
<reference evidence="2" key="2">
    <citation type="submission" date="2015-01" db="EMBL/GenBank/DDBJ databases">
        <title>Evolutionary Origins and Diversification of the Mycorrhizal Mutualists.</title>
        <authorList>
            <consortium name="DOE Joint Genome Institute"/>
            <consortium name="Mycorrhizal Genomics Consortium"/>
            <person name="Kohler A."/>
            <person name="Kuo A."/>
            <person name="Nagy L.G."/>
            <person name="Floudas D."/>
            <person name="Copeland A."/>
            <person name="Barry K.W."/>
            <person name="Cichocki N."/>
            <person name="Veneault-Fourrey C."/>
            <person name="LaButti K."/>
            <person name="Lindquist E.A."/>
            <person name="Lipzen A."/>
            <person name="Lundell T."/>
            <person name="Morin E."/>
            <person name="Murat C."/>
            <person name="Riley R."/>
            <person name="Ohm R."/>
            <person name="Sun H."/>
            <person name="Tunlid A."/>
            <person name="Henrissat B."/>
            <person name="Grigoriev I.V."/>
            <person name="Hibbett D.S."/>
            <person name="Martin F."/>
        </authorList>
    </citation>
    <scope>NUCLEOTIDE SEQUENCE [LARGE SCALE GENOMIC DNA]</scope>
    <source>
        <strain evidence="2">Marx 270</strain>
    </source>
</reference>
<dbReference type="Proteomes" id="UP000054217">
    <property type="component" value="Unassembled WGS sequence"/>
</dbReference>
<dbReference type="InterPro" id="IPR011990">
    <property type="entry name" value="TPR-like_helical_dom_sf"/>
</dbReference>
<dbReference type="STRING" id="870435.A0A0C3P0P7"/>
<dbReference type="SUPFAM" id="SSF48452">
    <property type="entry name" value="TPR-like"/>
    <property type="match status" value="1"/>
</dbReference>
<dbReference type="InParanoid" id="A0A0C3P0P7"/>
<proteinExistence type="predicted"/>